<evidence type="ECO:0000256" key="2">
    <source>
        <dbReference type="ARBA" id="ARBA00022679"/>
    </source>
</evidence>
<dbReference type="PANTHER" id="PTHR21087:SF16">
    <property type="entry name" value="SHIKIMATE KINASE 1, CHLOROPLASTIC"/>
    <property type="match status" value="1"/>
</dbReference>
<comment type="caution">
    <text evidence="7">Lacks conserved residue(s) required for the propagation of feature annotation.</text>
</comment>
<protein>
    <recommendedName>
        <fullName evidence="7">Shikimate kinase</fullName>
        <shortName evidence="7">SK</shortName>
        <ecNumber evidence="7">2.7.1.71</ecNumber>
    </recommendedName>
</protein>
<keyword evidence="5 7" id="KW-0067">ATP-binding</keyword>
<evidence type="ECO:0000256" key="1">
    <source>
        <dbReference type="ARBA" id="ARBA00022605"/>
    </source>
</evidence>
<keyword evidence="7" id="KW-0963">Cytoplasm</keyword>
<accession>A0A9D1LZ62</accession>
<comment type="subunit">
    <text evidence="7">Monomer.</text>
</comment>
<feature type="binding site" evidence="7">
    <location>
        <position position="15"/>
    </location>
    <ligand>
        <name>Mg(2+)</name>
        <dbReference type="ChEBI" id="CHEBI:18420"/>
    </ligand>
</feature>
<dbReference type="InterPro" id="IPR027417">
    <property type="entry name" value="P-loop_NTPase"/>
</dbReference>
<dbReference type="GO" id="GO:0009073">
    <property type="term" value="P:aromatic amino acid family biosynthetic process"/>
    <property type="evidence" value="ECO:0007669"/>
    <property type="project" value="UniProtKB-KW"/>
</dbReference>
<keyword evidence="7" id="KW-0460">Magnesium</keyword>
<feature type="binding site" evidence="7">
    <location>
        <position position="78"/>
    </location>
    <ligand>
        <name>substrate</name>
    </ligand>
</feature>
<evidence type="ECO:0000256" key="6">
    <source>
        <dbReference type="ARBA" id="ARBA00023141"/>
    </source>
</evidence>
<feature type="binding site" evidence="7">
    <location>
        <position position="33"/>
    </location>
    <ligand>
        <name>substrate</name>
    </ligand>
</feature>
<keyword evidence="6 7" id="KW-0057">Aromatic amino acid biosynthesis</keyword>
<sequence>MKNVVMVGMPGSGKSTIGVILAKSLGFDFVDTDLVICKREGKKLQEIIDTEGLEKFLEIEQQVGEEISPVNSVVATGGSMILSDEAMKNLKKDGIVVYVEVPLKILKKRITNMKTRGIAFKKGETLEDIFRVRTPLYEKYADITITADENTVPEDCVNQIVEHIEKM</sequence>
<dbReference type="EC" id="2.7.1.71" evidence="7"/>
<dbReference type="Proteomes" id="UP000824118">
    <property type="component" value="Unassembled WGS sequence"/>
</dbReference>
<dbReference type="Gene3D" id="3.40.50.300">
    <property type="entry name" value="P-loop containing nucleotide triphosphate hydrolases"/>
    <property type="match status" value="1"/>
</dbReference>
<dbReference type="GO" id="GO:0008652">
    <property type="term" value="P:amino acid biosynthetic process"/>
    <property type="evidence" value="ECO:0007669"/>
    <property type="project" value="UniProtKB-KW"/>
</dbReference>
<dbReference type="InterPro" id="IPR000623">
    <property type="entry name" value="Shikimate_kinase/TSH1"/>
</dbReference>
<dbReference type="AlphaFoldDB" id="A0A9D1LZ62"/>
<dbReference type="HAMAP" id="MF_00109">
    <property type="entry name" value="Shikimate_kinase"/>
    <property type="match status" value="1"/>
</dbReference>
<dbReference type="Pfam" id="PF01202">
    <property type="entry name" value="SKI"/>
    <property type="match status" value="1"/>
</dbReference>
<reference evidence="8" key="2">
    <citation type="journal article" date="2021" name="PeerJ">
        <title>Extensive microbial diversity within the chicken gut microbiome revealed by metagenomics and culture.</title>
        <authorList>
            <person name="Gilroy R."/>
            <person name="Ravi A."/>
            <person name="Getino M."/>
            <person name="Pursley I."/>
            <person name="Horton D.L."/>
            <person name="Alikhan N.F."/>
            <person name="Baker D."/>
            <person name="Gharbi K."/>
            <person name="Hall N."/>
            <person name="Watson M."/>
            <person name="Adriaenssens E.M."/>
            <person name="Foster-Nyarko E."/>
            <person name="Jarju S."/>
            <person name="Secka A."/>
            <person name="Antonio M."/>
            <person name="Oren A."/>
            <person name="Chaudhuri R.R."/>
            <person name="La Ragione R."/>
            <person name="Hildebrand F."/>
            <person name="Pallen M.J."/>
        </authorList>
    </citation>
    <scope>NUCLEOTIDE SEQUENCE</scope>
    <source>
        <strain evidence="8">ChiGjej1B1-1684</strain>
    </source>
</reference>
<feature type="binding site" evidence="7">
    <location>
        <begin position="11"/>
        <end position="16"/>
    </location>
    <ligand>
        <name>ATP</name>
        <dbReference type="ChEBI" id="CHEBI:30616"/>
    </ligand>
</feature>
<dbReference type="EMBL" id="DVNG01000103">
    <property type="protein sequence ID" value="HIU50701.1"/>
    <property type="molecule type" value="Genomic_DNA"/>
</dbReference>
<dbReference type="InterPro" id="IPR031322">
    <property type="entry name" value="Shikimate/glucono_kinase"/>
</dbReference>
<comment type="catalytic activity">
    <reaction evidence="7">
        <text>shikimate + ATP = 3-phosphoshikimate + ADP + H(+)</text>
        <dbReference type="Rhea" id="RHEA:13121"/>
        <dbReference type="ChEBI" id="CHEBI:15378"/>
        <dbReference type="ChEBI" id="CHEBI:30616"/>
        <dbReference type="ChEBI" id="CHEBI:36208"/>
        <dbReference type="ChEBI" id="CHEBI:145989"/>
        <dbReference type="ChEBI" id="CHEBI:456216"/>
        <dbReference type="EC" id="2.7.1.71"/>
    </reaction>
</comment>
<dbReference type="GO" id="GO:0000287">
    <property type="term" value="F:magnesium ion binding"/>
    <property type="evidence" value="ECO:0007669"/>
    <property type="project" value="UniProtKB-UniRule"/>
</dbReference>
<keyword evidence="3 7" id="KW-0547">Nucleotide-binding</keyword>
<keyword evidence="1 7" id="KW-0028">Amino-acid biosynthesis</keyword>
<feature type="binding site" evidence="7">
    <location>
        <position position="116"/>
    </location>
    <ligand>
        <name>ATP</name>
        <dbReference type="ChEBI" id="CHEBI:30616"/>
    </ligand>
</feature>
<keyword evidence="2 7" id="KW-0808">Transferase</keyword>
<dbReference type="CDD" id="cd00464">
    <property type="entry name" value="SK"/>
    <property type="match status" value="1"/>
</dbReference>
<comment type="cofactor">
    <cofactor evidence="7">
        <name>Mg(2+)</name>
        <dbReference type="ChEBI" id="CHEBI:18420"/>
    </cofactor>
    <text evidence="7">Binds 1 Mg(2+) ion per subunit.</text>
</comment>
<comment type="similarity">
    <text evidence="7">Belongs to the shikimate kinase family.</text>
</comment>
<reference evidence="8" key="1">
    <citation type="submission" date="2020-10" db="EMBL/GenBank/DDBJ databases">
        <authorList>
            <person name="Gilroy R."/>
        </authorList>
    </citation>
    <scope>NUCLEOTIDE SEQUENCE</scope>
    <source>
        <strain evidence="8">ChiGjej1B1-1684</strain>
    </source>
</reference>
<comment type="subcellular location">
    <subcellularLocation>
        <location evidence="7">Cytoplasm</location>
    </subcellularLocation>
</comment>
<feature type="binding site" evidence="7">
    <location>
        <position position="133"/>
    </location>
    <ligand>
        <name>substrate</name>
    </ligand>
</feature>
<evidence type="ECO:0000256" key="7">
    <source>
        <dbReference type="HAMAP-Rule" id="MF_00109"/>
    </source>
</evidence>
<evidence type="ECO:0000256" key="5">
    <source>
        <dbReference type="ARBA" id="ARBA00022840"/>
    </source>
</evidence>
<dbReference type="GO" id="GO:0004765">
    <property type="term" value="F:shikimate kinase activity"/>
    <property type="evidence" value="ECO:0007669"/>
    <property type="project" value="UniProtKB-UniRule"/>
</dbReference>
<comment type="pathway">
    <text evidence="7">Metabolic intermediate biosynthesis; chorismate biosynthesis; chorismate from D-erythrose 4-phosphate and phosphoenolpyruvate: step 5/7.</text>
</comment>
<keyword evidence="4 7" id="KW-0418">Kinase</keyword>
<comment type="caution">
    <text evidence="8">The sequence shown here is derived from an EMBL/GenBank/DDBJ whole genome shotgun (WGS) entry which is preliminary data.</text>
</comment>
<organism evidence="8 9">
    <name type="scientific">Candidatus Limousia pullorum</name>
    <dbReference type="NCBI Taxonomy" id="2840860"/>
    <lineage>
        <taxon>Bacteria</taxon>
        <taxon>Bacillati</taxon>
        <taxon>Bacillota</taxon>
        <taxon>Clostridia</taxon>
        <taxon>Eubacteriales</taxon>
        <taxon>Oscillospiraceae</taxon>
        <taxon>Oscillospiraceae incertae sedis</taxon>
        <taxon>Candidatus Limousia</taxon>
    </lineage>
</organism>
<keyword evidence="7" id="KW-0479">Metal-binding</keyword>
<dbReference type="GO" id="GO:0005829">
    <property type="term" value="C:cytosol"/>
    <property type="evidence" value="ECO:0007669"/>
    <property type="project" value="TreeGrafter"/>
</dbReference>
<evidence type="ECO:0000313" key="9">
    <source>
        <dbReference type="Proteomes" id="UP000824118"/>
    </source>
</evidence>
<gene>
    <name evidence="7" type="primary">aroK</name>
    <name evidence="8" type="ORF">IAD22_06790</name>
</gene>
<dbReference type="PANTHER" id="PTHR21087">
    <property type="entry name" value="SHIKIMATE KINASE"/>
    <property type="match status" value="1"/>
</dbReference>
<dbReference type="GO" id="GO:0005524">
    <property type="term" value="F:ATP binding"/>
    <property type="evidence" value="ECO:0007669"/>
    <property type="project" value="UniProtKB-UniRule"/>
</dbReference>
<name>A0A9D1LZ62_9FIRM</name>
<dbReference type="GO" id="GO:0009423">
    <property type="term" value="P:chorismate biosynthetic process"/>
    <property type="evidence" value="ECO:0007669"/>
    <property type="project" value="UniProtKB-UniRule"/>
</dbReference>
<evidence type="ECO:0000313" key="8">
    <source>
        <dbReference type="EMBL" id="HIU50701.1"/>
    </source>
</evidence>
<dbReference type="PRINTS" id="PR01100">
    <property type="entry name" value="SHIKIMTKNASE"/>
</dbReference>
<evidence type="ECO:0000256" key="3">
    <source>
        <dbReference type="ARBA" id="ARBA00022741"/>
    </source>
</evidence>
<dbReference type="SUPFAM" id="SSF52540">
    <property type="entry name" value="P-loop containing nucleoside triphosphate hydrolases"/>
    <property type="match status" value="1"/>
</dbReference>
<proteinExistence type="inferred from homology"/>
<evidence type="ECO:0000256" key="4">
    <source>
        <dbReference type="ARBA" id="ARBA00022777"/>
    </source>
</evidence>
<comment type="function">
    <text evidence="7">Catalyzes the specific phosphorylation of the 3-hydroxyl group of shikimic acid using ATP as a cosubstrate.</text>
</comment>